<evidence type="ECO:0000256" key="1">
    <source>
        <dbReference type="SAM" id="MobiDB-lite"/>
    </source>
</evidence>
<evidence type="ECO:0000313" key="3">
    <source>
        <dbReference type="Proteomes" id="UP001172681"/>
    </source>
</evidence>
<sequence length="909" mass="102644">MNKGLTAASCVSHQRQSFLWISDGLLADTFARFCHQKRHGSNVPGPLEAQRRTSRRKNTSFAYTSQGAPAIDPALVFTRSQNIDWWHTPTDCELAKVPAPTPHLSAWLFPNRESFPDPSDTSHDGPSVPQLQCDTQDELSQCRDLFEVQEWMARQDVRLHDNTEVGNSIWKHILQTPFSAEEIAEYISDPSFHPPGTSYIAQLLPTLLSRTWGVRDWRLVRDSTARSVELGLIGLYDLKTILKTLYTSETISFRRTGGILVETKRETIYLIHDILQAIGRSKVLQLSELGTSFLSRLFSTLLKFDTPGLRSPLAPILWDLVPWGRANNAAMFSHFVVRHLRDCGRNAHEQASQSSTAVLLKKASPALLRMLLLHTTENLVKLARDQPTNTYKHLFRRWIDILASLGYAGENSQPTRSDWVIYRSHDRSLTQHQREMICAWTAFHLTQHTRRSPSIQAQLRGHHLFGKTIKSVLLDQGLKKVHFYGRAQSALGGLALPNKSVLLNELELVTSMPVAPRSNHSESQVEDSLPYDLSLVLEDRVYRHKRQRLRFNGALEELGECLNHDLTDFCSMSRRLIHKNDTSFDIITRLLDCNSPLKAALSTSIRQSQAGQQGSQKKGALTLTESERSQNMLDPAQALALVNHLAISFATAPVARPRRALRRVYWCYRFLHRYGAPIEPDITKALWHAGVTRIGEGGYGEFGTAKSFLKWILWQVNLVEGKDVAAQLLWSRSYRLERRAEMIALAGLPGHQCLTNGDMITEGVQHPPNQYECNPLSASRLDAGCLALLSSANTEHDPVLQDSSQEDNPETDTDTGLDHEAQHCNGRLLERVSTTDSDGVKEVDPSTTAITEKRMHDLMVLQRIRHVKLSDVLAQPFWYTKSERRMDWERRRLQTRTQAGSSSSAAPES</sequence>
<comment type="caution">
    <text evidence="2">The sequence shown here is derived from an EMBL/GenBank/DDBJ whole genome shotgun (WGS) entry which is preliminary data.</text>
</comment>
<dbReference type="AlphaFoldDB" id="A0AA39D339"/>
<reference evidence="2" key="1">
    <citation type="submission" date="2022-10" db="EMBL/GenBank/DDBJ databases">
        <title>Culturing micro-colonial fungi from biological soil crusts in the Mojave desert and describing Neophaeococcomyces mojavensis, and introducing the new genera and species Taxawa tesnikishii.</title>
        <authorList>
            <person name="Kurbessoian T."/>
            <person name="Stajich J.E."/>
        </authorList>
    </citation>
    <scope>NUCLEOTIDE SEQUENCE</scope>
    <source>
        <strain evidence="2">TK_35</strain>
    </source>
</reference>
<accession>A0AA39D339</accession>
<evidence type="ECO:0000313" key="2">
    <source>
        <dbReference type="EMBL" id="KAJ9642757.1"/>
    </source>
</evidence>
<organism evidence="2 3">
    <name type="scientific">Knufia peltigerae</name>
    <dbReference type="NCBI Taxonomy" id="1002370"/>
    <lineage>
        <taxon>Eukaryota</taxon>
        <taxon>Fungi</taxon>
        <taxon>Dikarya</taxon>
        <taxon>Ascomycota</taxon>
        <taxon>Pezizomycotina</taxon>
        <taxon>Eurotiomycetes</taxon>
        <taxon>Chaetothyriomycetidae</taxon>
        <taxon>Chaetothyriales</taxon>
        <taxon>Trichomeriaceae</taxon>
        <taxon>Knufia</taxon>
    </lineage>
</organism>
<dbReference type="Proteomes" id="UP001172681">
    <property type="component" value="Unassembled WGS sequence"/>
</dbReference>
<gene>
    <name evidence="2" type="ORF">H2204_002405</name>
</gene>
<feature type="region of interest" description="Disordered" evidence="1">
    <location>
        <begin position="796"/>
        <end position="818"/>
    </location>
</feature>
<protein>
    <submittedName>
        <fullName evidence="2">Uncharacterized protein</fullName>
    </submittedName>
</protein>
<keyword evidence="3" id="KW-1185">Reference proteome</keyword>
<feature type="compositionally biased region" description="Acidic residues" evidence="1">
    <location>
        <begin position="804"/>
        <end position="815"/>
    </location>
</feature>
<proteinExistence type="predicted"/>
<name>A0AA39D339_9EURO</name>
<dbReference type="EMBL" id="JAPDRN010000009">
    <property type="protein sequence ID" value="KAJ9642757.1"/>
    <property type="molecule type" value="Genomic_DNA"/>
</dbReference>